<protein>
    <submittedName>
        <fullName evidence="2">Uncharacterized protein</fullName>
    </submittedName>
</protein>
<evidence type="ECO:0000256" key="1">
    <source>
        <dbReference type="SAM" id="MobiDB-lite"/>
    </source>
</evidence>
<accession>A0AAN8FEP5</accession>
<comment type="caution">
    <text evidence="2">The sequence shown here is derived from an EMBL/GenBank/DDBJ whole genome shotgun (WGS) entry which is preliminary data.</text>
</comment>
<evidence type="ECO:0000313" key="3">
    <source>
        <dbReference type="Proteomes" id="UP001331761"/>
    </source>
</evidence>
<proteinExistence type="predicted"/>
<name>A0AAN8FEP5_TRICO</name>
<organism evidence="2 3">
    <name type="scientific">Trichostrongylus colubriformis</name>
    <name type="common">Black scour worm</name>
    <dbReference type="NCBI Taxonomy" id="6319"/>
    <lineage>
        <taxon>Eukaryota</taxon>
        <taxon>Metazoa</taxon>
        <taxon>Ecdysozoa</taxon>
        <taxon>Nematoda</taxon>
        <taxon>Chromadorea</taxon>
        <taxon>Rhabditida</taxon>
        <taxon>Rhabditina</taxon>
        <taxon>Rhabditomorpha</taxon>
        <taxon>Strongyloidea</taxon>
        <taxon>Trichostrongylidae</taxon>
        <taxon>Trichostrongylus</taxon>
    </lineage>
</organism>
<reference evidence="2 3" key="1">
    <citation type="submission" date="2019-10" db="EMBL/GenBank/DDBJ databases">
        <title>Assembly and Annotation for the nematode Trichostrongylus colubriformis.</title>
        <authorList>
            <person name="Martin J."/>
        </authorList>
    </citation>
    <scope>NUCLEOTIDE SEQUENCE [LARGE SCALE GENOMIC DNA]</scope>
    <source>
        <strain evidence="2">G859</strain>
        <tissue evidence="2">Whole worm</tissue>
    </source>
</reference>
<keyword evidence="3" id="KW-1185">Reference proteome</keyword>
<dbReference type="AlphaFoldDB" id="A0AAN8FEP5"/>
<dbReference type="EMBL" id="WIXE01022032">
    <property type="protein sequence ID" value="KAK5967840.1"/>
    <property type="molecule type" value="Genomic_DNA"/>
</dbReference>
<feature type="region of interest" description="Disordered" evidence="1">
    <location>
        <begin position="137"/>
        <end position="169"/>
    </location>
</feature>
<dbReference type="Proteomes" id="UP001331761">
    <property type="component" value="Unassembled WGS sequence"/>
</dbReference>
<sequence>MSSCIALAESLDMFNIVKLTLFFLLITQVNCIWNPFANFHPFKRITAWFHRIWNPFDTYRIDGDSRTTVDFINGTTVVTAKIGGHKYRATFPKEEIVGTETYYLINRNGTQTEKVEITVGDQTYVYKTVDGKTTVTDGQGKRFRGDDPFHVNTNNVVNTTSKPTTGGSY</sequence>
<gene>
    <name evidence="2" type="ORF">GCK32_020881</name>
</gene>
<evidence type="ECO:0000313" key="2">
    <source>
        <dbReference type="EMBL" id="KAK5967840.1"/>
    </source>
</evidence>
<feature type="compositionally biased region" description="Low complexity" evidence="1">
    <location>
        <begin position="151"/>
        <end position="160"/>
    </location>
</feature>
<feature type="compositionally biased region" description="Basic and acidic residues" evidence="1">
    <location>
        <begin position="139"/>
        <end position="149"/>
    </location>
</feature>